<evidence type="ECO:0008006" key="3">
    <source>
        <dbReference type="Google" id="ProtNLM"/>
    </source>
</evidence>
<proteinExistence type="predicted"/>
<reference evidence="1" key="1">
    <citation type="submission" date="2015-06" db="UniProtKB">
        <authorList>
            <consortium name="EnsemblPlants"/>
        </authorList>
    </citation>
    <scope>IDENTIFICATION</scope>
</reference>
<keyword evidence="2" id="KW-1185">Reference proteome</keyword>
<protein>
    <recommendedName>
        <fullName evidence="3">DUF834 domain-containing protein</fullName>
    </recommendedName>
</protein>
<sequence length="81" mass="8645">MGLPMVEDRGGVRSRGELRWRSYTGEGGGGVRLGLRRGEIAGRRDRSTTGGEVEVECDHGQGEEIVLGRGGTAVCSQGEER</sequence>
<organism evidence="1">
    <name type="scientific">Oryza brachyantha</name>
    <name type="common">malo sina</name>
    <dbReference type="NCBI Taxonomy" id="4533"/>
    <lineage>
        <taxon>Eukaryota</taxon>
        <taxon>Viridiplantae</taxon>
        <taxon>Streptophyta</taxon>
        <taxon>Embryophyta</taxon>
        <taxon>Tracheophyta</taxon>
        <taxon>Spermatophyta</taxon>
        <taxon>Magnoliopsida</taxon>
        <taxon>Liliopsida</taxon>
        <taxon>Poales</taxon>
        <taxon>Poaceae</taxon>
        <taxon>BOP clade</taxon>
        <taxon>Oryzoideae</taxon>
        <taxon>Oryzeae</taxon>
        <taxon>Oryzinae</taxon>
        <taxon>Oryza</taxon>
    </lineage>
</organism>
<dbReference type="EnsemblPlants" id="OB0037G10080.1">
    <property type="protein sequence ID" value="OB0037G10080.1"/>
    <property type="gene ID" value="OB0037G10080"/>
</dbReference>
<accession>J3KTX5</accession>
<evidence type="ECO:0000313" key="1">
    <source>
        <dbReference type="EnsemblPlants" id="OB0037G10080.1"/>
    </source>
</evidence>
<dbReference type="AlphaFoldDB" id="J3KTX5"/>
<evidence type="ECO:0000313" key="2">
    <source>
        <dbReference type="Proteomes" id="UP000006038"/>
    </source>
</evidence>
<dbReference type="Gramene" id="OB0037G10080.1">
    <property type="protein sequence ID" value="OB0037G10080.1"/>
    <property type="gene ID" value="OB0037G10080"/>
</dbReference>
<name>J3KTX5_ORYBR</name>
<dbReference type="Proteomes" id="UP000006038">
    <property type="component" value="Unassembled WGS sequence"/>
</dbReference>
<dbReference type="HOGENOM" id="CLU_195535_0_0_1"/>